<dbReference type="Proteomes" id="UP000824243">
    <property type="component" value="Unassembled WGS sequence"/>
</dbReference>
<name>A0A9D1VWB4_9FIRM</name>
<dbReference type="SUPFAM" id="SSF52540">
    <property type="entry name" value="P-loop containing nucleoside triphosphate hydrolases"/>
    <property type="match status" value="1"/>
</dbReference>
<evidence type="ECO:0008006" key="3">
    <source>
        <dbReference type="Google" id="ProtNLM"/>
    </source>
</evidence>
<dbReference type="InterPro" id="IPR027417">
    <property type="entry name" value="P-loop_NTPase"/>
</dbReference>
<evidence type="ECO:0000313" key="1">
    <source>
        <dbReference type="EMBL" id="HIX48076.1"/>
    </source>
</evidence>
<comment type="caution">
    <text evidence="1">The sequence shown here is derived from an EMBL/GenBank/DDBJ whole genome shotgun (WGS) entry which is preliminary data.</text>
</comment>
<dbReference type="EMBL" id="DXFA01000067">
    <property type="protein sequence ID" value="HIX48076.1"/>
    <property type="molecule type" value="Genomic_DNA"/>
</dbReference>
<protein>
    <recommendedName>
        <fullName evidence="3">Helicase ATP-binding domain-containing protein</fullName>
    </recommendedName>
</protein>
<organism evidence="1 2">
    <name type="scientific">Candidatus Mediterraneibacter caccavium</name>
    <dbReference type="NCBI Taxonomy" id="2838661"/>
    <lineage>
        <taxon>Bacteria</taxon>
        <taxon>Bacillati</taxon>
        <taxon>Bacillota</taxon>
        <taxon>Clostridia</taxon>
        <taxon>Lachnospirales</taxon>
        <taxon>Lachnospiraceae</taxon>
        <taxon>Mediterraneibacter</taxon>
    </lineage>
</organism>
<proteinExistence type="predicted"/>
<gene>
    <name evidence="1" type="ORF">H9981_03545</name>
</gene>
<dbReference type="AlphaFoldDB" id="A0A9D1VWB4"/>
<sequence length="137" mass="15796">MKMHENHFQEQVHQEIDQIFCSLFPKYGMTIREEQLRLCHQMLSALWNGQIALCDAAVGVGKTYAYLTASLLFRKYSGMLNGNYCMSRDNRPIVISTSSIALQDALLRLFIFLHLSKEICYNESVKTSLQKIVLKNM</sequence>
<accession>A0A9D1VWB4</accession>
<reference evidence="1" key="2">
    <citation type="submission" date="2021-04" db="EMBL/GenBank/DDBJ databases">
        <authorList>
            <person name="Gilroy R."/>
        </authorList>
    </citation>
    <scope>NUCLEOTIDE SEQUENCE</scope>
    <source>
        <strain evidence="1">ChiSjej5B23-15282</strain>
    </source>
</reference>
<reference evidence="1" key="1">
    <citation type="journal article" date="2021" name="PeerJ">
        <title>Extensive microbial diversity within the chicken gut microbiome revealed by metagenomics and culture.</title>
        <authorList>
            <person name="Gilroy R."/>
            <person name="Ravi A."/>
            <person name="Getino M."/>
            <person name="Pursley I."/>
            <person name="Horton D.L."/>
            <person name="Alikhan N.F."/>
            <person name="Baker D."/>
            <person name="Gharbi K."/>
            <person name="Hall N."/>
            <person name="Watson M."/>
            <person name="Adriaenssens E.M."/>
            <person name="Foster-Nyarko E."/>
            <person name="Jarju S."/>
            <person name="Secka A."/>
            <person name="Antonio M."/>
            <person name="Oren A."/>
            <person name="Chaudhuri R.R."/>
            <person name="La Ragione R."/>
            <person name="Hildebrand F."/>
            <person name="Pallen M.J."/>
        </authorList>
    </citation>
    <scope>NUCLEOTIDE SEQUENCE</scope>
    <source>
        <strain evidence="1">ChiSjej5B23-15282</strain>
    </source>
</reference>
<evidence type="ECO:0000313" key="2">
    <source>
        <dbReference type="Proteomes" id="UP000824243"/>
    </source>
</evidence>
<dbReference type="Gene3D" id="3.40.50.300">
    <property type="entry name" value="P-loop containing nucleotide triphosphate hydrolases"/>
    <property type="match status" value="1"/>
</dbReference>